<proteinExistence type="predicted"/>
<name>A0A151XHD7_9HYME</name>
<dbReference type="Proteomes" id="UP000075809">
    <property type="component" value="Unassembled WGS sequence"/>
</dbReference>
<accession>A0A151XHD7</accession>
<dbReference type="AlphaFoldDB" id="A0A151XHD7"/>
<feature type="non-terminal residue" evidence="2">
    <location>
        <position position="1"/>
    </location>
</feature>
<organism evidence="2 3">
    <name type="scientific">Mycetomoellerius zeteki</name>
    <dbReference type="NCBI Taxonomy" id="64791"/>
    <lineage>
        <taxon>Eukaryota</taxon>
        <taxon>Metazoa</taxon>
        <taxon>Ecdysozoa</taxon>
        <taxon>Arthropoda</taxon>
        <taxon>Hexapoda</taxon>
        <taxon>Insecta</taxon>
        <taxon>Pterygota</taxon>
        <taxon>Neoptera</taxon>
        <taxon>Endopterygota</taxon>
        <taxon>Hymenoptera</taxon>
        <taxon>Apocrita</taxon>
        <taxon>Aculeata</taxon>
        <taxon>Formicoidea</taxon>
        <taxon>Formicidae</taxon>
        <taxon>Myrmicinae</taxon>
        <taxon>Mycetomoellerius</taxon>
    </lineage>
</organism>
<keyword evidence="3" id="KW-1185">Reference proteome</keyword>
<evidence type="ECO:0000313" key="3">
    <source>
        <dbReference type="Proteomes" id="UP000075809"/>
    </source>
</evidence>
<evidence type="ECO:0000256" key="1">
    <source>
        <dbReference type="SAM" id="MobiDB-lite"/>
    </source>
</evidence>
<evidence type="ECO:0000313" key="2">
    <source>
        <dbReference type="EMBL" id="KYQ59813.1"/>
    </source>
</evidence>
<gene>
    <name evidence="2" type="ORF">ALC60_01198</name>
</gene>
<evidence type="ECO:0008006" key="4">
    <source>
        <dbReference type="Google" id="ProtNLM"/>
    </source>
</evidence>
<reference evidence="2 3" key="1">
    <citation type="submission" date="2015-09" db="EMBL/GenBank/DDBJ databases">
        <title>Trachymyrmex zeteki WGS genome.</title>
        <authorList>
            <person name="Nygaard S."/>
            <person name="Hu H."/>
            <person name="Boomsma J."/>
            <person name="Zhang G."/>
        </authorList>
    </citation>
    <scope>NUCLEOTIDE SEQUENCE [LARGE SCALE GENOMIC DNA]</scope>
    <source>
        <strain evidence="2">Tzet28-1</strain>
        <tissue evidence="2">Whole body</tissue>
    </source>
</reference>
<sequence>ATYDTLRLPFETGIRSFIFGSYDDEERETVDRPVGRMNKRRRERHKYGGAHRVGSRRSARGEREGEREREEQQARDVEGDGDGQLQVSYSASRPSKAPRSVTSSTFSKRSSGSSTNKGHFTPAFKALINAEKGRRIYIGIWLISVQETLFTPINVIVKASKSGKMTSNHFKMLEETYFPNIGFNSVLLIDSWTGYCPNIIIIKLQSLIRNQLSFPRYHNLFKVTIVKCSWTEEVGTRSTNKVGIANRVCLIRKNNLQRETTASRTIREDEEEHVWTYLRIRQRWHYPETGMTPLASRCDETTTLLLLLLLELAPGVRCYSRAAATSASSLPR</sequence>
<dbReference type="EMBL" id="KQ982130">
    <property type="protein sequence ID" value="KYQ59813.1"/>
    <property type="molecule type" value="Genomic_DNA"/>
</dbReference>
<feature type="region of interest" description="Disordered" evidence="1">
    <location>
        <begin position="24"/>
        <end position="116"/>
    </location>
</feature>
<feature type="compositionally biased region" description="Basic and acidic residues" evidence="1">
    <location>
        <begin position="59"/>
        <end position="78"/>
    </location>
</feature>
<protein>
    <recommendedName>
        <fullName evidence="4">DDE-1 domain-containing protein</fullName>
    </recommendedName>
</protein>
<feature type="compositionally biased region" description="Low complexity" evidence="1">
    <location>
        <begin position="100"/>
        <end position="115"/>
    </location>
</feature>
<feature type="compositionally biased region" description="Basic residues" evidence="1">
    <location>
        <begin position="37"/>
        <end position="58"/>
    </location>
</feature>